<dbReference type="InterPro" id="IPR001296">
    <property type="entry name" value="Glyco_trans_1"/>
</dbReference>
<evidence type="ECO:0000259" key="2">
    <source>
        <dbReference type="Pfam" id="PF13439"/>
    </source>
</evidence>
<feature type="domain" description="Glycosyltransferase subfamily 4-like N-terminal" evidence="2">
    <location>
        <begin position="36"/>
        <end position="192"/>
    </location>
</feature>
<feature type="domain" description="Glycosyl transferase family 1" evidence="1">
    <location>
        <begin position="194"/>
        <end position="351"/>
    </location>
</feature>
<dbReference type="Proteomes" id="UP000219494">
    <property type="component" value="Unassembled WGS sequence"/>
</dbReference>
<sequence length="404" mass="44839">MKVAIVHDWFASKTGGENCVEQLLLLYPQADVFTTVEFLTEEERRFLDGHKVTTSFIQRLPGARKRYRSYLPLMPIAVEQFDMTGYDLVISTSSAVAKGVITGPDQVHVSYTLSPIRYAWDLQETYLREANSDRGLKGAVARTILHYMRLWDTRTANGVDHFVAISHFIARRIRKVYGRASTVIYPPVNLDRFQLSSHRDDFYVTMSRLVPYKRIPLIVEAFAAMPDRRLVVIGDGPDMAEVRRLAGPNVTVMGKQPDAVVVDHLQRAKAFIFAAEEDFGIAPLEAQACGTPVVAYGKGGALETIRGHDSDQGQTGVFFPEQTTAAIRAAIERLETRAPHITPDACRANAQRFSTTRFRAEIERFVNDAMARAADEFALASGVSAATLIDADTRAIASSDRVGP</sequence>
<dbReference type="Gene3D" id="3.40.50.2000">
    <property type="entry name" value="Glycogen Phosphorylase B"/>
    <property type="match status" value="2"/>
</dbReference>
<dbReference type="PANTHER" id="PTHR45947:SF3">
    <property type="entry name" value="SULFOQUINOVOSYL TRANSFERASE SQD2"/>
    <property type="match status" value="1"/>
</dbReference>
<dbReference type="Pfam" id="PF00534">
    <property type="entry name" value="Glycos_transf_1"/>
    <property type="match status" value="1"/>
</dbReference>
<dbReference type="OrthoDB" id="9801573at2"/>
<dbReference type="PANTHER" id="PTHR45947">
    <property type="entry name" value="SULFOQUINOVOSYL TRANSFERASE SQD2"/>
    <property type="match status" value="1"/>
</dbReference>
<keyword evidence="4" id="KW-1185">Reference proteome</keyword>
<proteinExistence type="predicted"/>
<gene>
    <name evidence="3" type="ORF">SAMN06297144_1136</name>
</gene>
<evidence type="ECO:0000259" key="1">
    <source>
        <dbReference type="Pfam" id="PF00534"/>
    </source>
</evidence>
<name>A0A285QFG4_9SPHN</name>
<dbReference type="GO" id="GO:0016757">
    <property type="term" value="F:glycosyltransferase activity"/>
    <property type="evidence" value="ECO:0007669"/>
    <property type="project" value="InterPro"/>
</dbReference>
<protein>
    <submittedName>
        <fullName evidence="3">Glycosyltransferase involved in cell wall bisynthesis</fullName>
    </submittedName>
</protein>
<organism evidence="3 4">
    <name type="scientific">Sphingomonas guangdongensis</name>
    <dbReference type="NCBI Taxonomy" id="1141890"/>
    <lineage>
        <taxon>Bacteria</taxon>
        <taxon>Pseudomonadati</taxon>
        <taxon>Pseudomonadota</taxon>
        <taxon>Alphaproteobacteria</taxon>
        <taxon>Sphingomonadales</taxon>
        <taxon>Sphingomonadaceae</taxon>
        <taxon>Sphingomonas</taxon>
    </lineage>
</organism>
<dbReference type="SUPFAM" id="SSF53756">
    <property type="entry name" value="UDP-Glycosyltransferase/glycogen phosphorylase"/>
    <property type="match status" value="1"/>
</dbReference>
<reference evidence="3 4" key="1">
    <citation type="submission" date="2017-07" db="EMBL/GenBank/DDBJ databases">
        <authorList>
            <person name="Sun Z.S."/>
            <person name="Albrecht U."/>
            <person name="Echele G."/>
            <person name="Lee C.C."/>
        </authorList>
    </citation>
    <scope>NUCLEOTIDE SEQUENCE [LARGE SCALE GENOMIC DNA]</scope>
    <source>
        <strain evidence="3 4">CGMCC 1.12672</strain>
    </source>
</reference>
<evidence type="ECO:0000313" key="3">
    <source>
        <dbReference type="EMBL" id="SOB80586.1"/>
    </source>
</evidence>
<dbReference type="RefSeq" id="WP_097062946.1">
    <property type="nucleotide sequence ID" value="NZ_OBMI01000001.1"/>
</dbReference>
<dbReference type="Pfam" id="PF13439">
    <property type="entry name" value="Glyco_transf_4"/>
    <property type="match status" value="1"/>
</dbReference>
<dbReference type="InterPro" id="IPR028098">
    <property type="entry name" value="Glyco_trans_4-like_N"/>
</dbReference>
<keyword evidence="3" id="KW-0808">Transferase</keyword>
<accession>A0A285QFG4</accession>
<evidence type="ECO:0000313" key="4">
    <source>
        <dbReference type="Proteomes" id="UP000219494"/>
    </source>
</evidence>
<dbReference type="AlphaFoldDB" id="A0A285QFG4"/>
<dbReference type="InterPro" id="IPR050194">
    <property type="entry name" value="Glycosyltransferase_grp1"/>
</dbReference>
<dbReference type="CDD" id="cd03804">
    <property type="entry name" value="GT4_WbaZ-like"/>
    <property type="match status" value="1"/>
</dbReference>
<dbReference type="EMBL" id="OBMI01000001">
    <property type="protein sequence ID" value="SOB80586.1"/>
    <property type="molecule type" value="Genomic_DNA"/>
</dbReference>